<comment type="similarity">
    <text evidence="1">Belongs to the 'phage' integrase family.</text>
</comment>
<keyword evidence="8" id="KW-1185">Reference proteome</keyword>
<reference evidence="7 8" key="1">
    <citation type="submission" date="2019-07" db="EMBL/GenBank/DDBJ databases">
        <title>Quadrisphaera sp. strain DD2A genome sequencing and assembly.</title>
        <authorList>
            <person name="Kim I."/>
        </authorList>
    </citation>
    <scope>NUCLEOTIDE SEQUENCE [LARGE SCALE GENOMIC DNA]</scope>
    <source>
        <strain evidence="7 8">DD2A</strain>
    </source>
</reference>
<dbReference type="GO" id="GO:0006310">
    <property type="term" value="P:DNA recombination"/>
    <property type="evidence" value="ECO:0007669"/>
    <property type="project" value="UniProtKB-KW"/>
</dbReference>
<evidence type="ECO:0000313" key="7">
    <source>
        <dbReference type="EMBL" id="TXR55755.1"/>
    </source>
</evidence>
<dbReference type="SUPFAM" id="SSF56349">
    <property type="entry name" value="DNA breaking-rejoining enzymes"/>
    <property type="match status" value="1"/>
</dbReference>
<dbReference type="InterPro" id="IPR050090">
    <property type="entry name" value="Tyrosine_recombinase_XerCD"/>
</dbReference>
<dbReference type="RefSeq" id="WP_147926811.1">
    <property type="nucleotide sequence ID" value="NZ_VKAC01000007.1"/>
</dbReference>
<dbReference type="InterPro" id="IPR011010">
    <property type="entry name" value="DNA_brk_join_enz"/>
</dbReference>
<evidence type="ECO:0000256" key="3">
    <source>
        <dbReference type="ARBA" id="ARBA00023172"/>
    </source>
</evidence>
<dbReference type="InterPro" id="IPR044068">
    <property type="entry name" value="CB"/>
</dbReference>
<evidence type="ECO:0000259" key="6">
    <source>
        <dbReference type="PROSITE" id="PS51900"/>
    </source>
</evidence>
<dbReference type="PROSITE" id="PS51900">
    <property type="entry name" value="CB"/>
    <property type="match status" value="1"/>
</dbReference>
<gene>
    <name evidence="7" type="ORF">FMM08_13105</name>
</gene>
<sequence length="376" mass="41377">MSSIAKRSDGMWRARFRDEDGKERSRHFRRKVDAQRWLDEVTTAVVTGQYVDPAAAQTTLAEFYAVWSERQVWAPNTARAVDIAVRTCTFRDLPLGRLRRSHVESWVAGMRKQGLAPGTIRTRRNNVRSVLRAAVLDRHLVSDPSAGVTLPRVRRAEAAMRLPAPEEVAAVLAAAAEPETRVMVLLAAGAGLRLGELCGLQVADVDFLRRTVRVRRQLTRATGGALVESPPKYGSERDVPVPDALLEAVARYVQEHRPGNQPTRWLLTEGGGAPLTQNIASDRWRRARRGAGVAGMRLHDLRHYFASGLIAAGVDVVAVQRALGHRSASVTLNTYSHLWPSAEDRTRAALAGLLDDLANAAPRAENPADQLRTSRP</sequence>
<dbReference type="Gene3D" id="1.10.443.10">
    <property type="entry name" value="Intergrase catalytic core"/>
    <property type="match status" value="1"/>
</dbReference>
<dbReference type="InterPro" id="IPR002104">
    <property type="entry name" value="Integrase_catalytic"/>
</dbReference>
<dbReference type="AlphaFoldDB" id="A0A5C8ZCC2"/>
<dbReference type="PANTHER" id="PTHR30349:SF64">
    <property type="entry name" value="PROPHAGE INTEGRASE INTD-RELATED"/>
    <property type="match status" value="1"/>
</dbReference>
<keyword evidence="3" id="KW-0233">DNA recombination</keyword>
<accession>A0A5C8ZCC2</accession>
<organism evidence="7 8">
    <name type="scientific">Quadrisphaera setariae</name>
    <dbReference type="NCBI Taxonomy" id="2593304"/>
    <lineage>
        <taxon>Bacteria</taxon>
        <taxon>Bacillati</taxon>
        <taxon>Actinomycetota</taxon>
        <taxon>Actinomycetes</taxon>
        <taxon>Kineosporiales</taxon>
        <taxon>Kineosporiaceae</taxon>
        <taxon>Quadrisphaera</taxon>
    </lineage>
</organism>
<proteinExistence type="inferred from homology"/>
<name>A0A5C8ZCC2_9ACTN</name>
<feature type="domain" description="Tyr recombinase" evidence="5">
    <location>
        <begin position="158"/>
        <end position="351"/>
    </location>
</feature>
<evidence type="ECO:0000256" key="1">
    <source>
        <dbReference type="ARBA" id="ARBA00008857"/>
    </source>
</evidence>
<dbReference type="Proteomes" id="UP000321234">
    <property type="component" value="Unassembled WGS sequence"/>
</dbReference>
<feature type="domain" description="Core-binding (CB)" evidence="6">
    <location>
        <begin position="54"/>
        <end position="135"/>
    </location>
</feature>
<dbReference type="CDD" id="cd01189">
    <property type="entry name" value="INT_ICEBs1_C_like"/>
    <property type="match status" value="1"/>
</dbReference>
<protein>
    <submittedName>
        <fullName evidence="7">Site-specific integrase</fullName>
    </submittedName>
</protein>
<comment type="caution">
    <text evidence="7">The sequence shown here is derived from an EMBL/GenBank/DDBJ whole genome shotgun (WGS) entry which is preliminary data.</text>
</comment>
<keyword evidence="2 4" id="KW-0238">DNA-binding</keyword>
<dbReference type="Pfam" id="PF00589">
    <property type="entry name" value="Phage_integrase"/>
    <property type="match status" value="1"/>
</dbReference>
<dbReference type="InterPro" id="IPR013762">
    <property type="entry name" value="Integrase-like_cat_sf"/>
</dbReference>
<dbReference type="PANTHER" id="PTHR30349">
    <property type="entry name" value="PHAGE INTEGRASE-RELATED"/>
    <property type="match status" value="1"/>
</dbReference>
<dbReference type="Gene3D" id="1.10.150.130">
    <property type="match status" value="1"/>
</dbReference>
<dbReference type="InterPro" id="IPR010998">
    <property type="entry name" value="Integrase_recombinase_N"/>
</dbReference>
<evidence type="ECO:0000313" key="8">
    <source>
        <dbReference type="Proteomes" id="UP000321234"/>
    </source>
</evidence>
<dbReference type="OrthoDB" id="1822491at2"/>
<dbReference type="GO" id="GO:0015074">
    <property type="term" value="P:DNA integration"/>
    <property type="evidence" value="ECO:0007669"/>
    <property type="project" value="InterPro"/>
</dbReference>
<dbReference type="EMBL" id="VKAC01000007">
    <property type="protein sequence ID" value="TXR55755.1"/>
    <property type="molecule type" value="Genomic_DNA"/>
</dbReference>
<dbReference type="PROSITE" id="PS51898">
    <property type="entry name" value="TYR_RECOMBINASE"/>
    <property type="match status" value="1"/>
</dbReference>
<evidence type="ECO:0000256" key="2">
    <source>
        <dbReference type="ARBA" id="ARBA00023125"/>
    </source>
</evidence>
<dbReference type="GO" id="GO:0003677">
    <property type="term" value="F:DNA binding"/>
    <property type="evidence" value="ECO:0007669"/>
    <property type="project" value="UniProtKB-UniRule"/>
</dbReference>
<evidence type="ECO:0000256" key="4">
    <source>
        <dbReference type="PROSITE-ProRule" id="PRU01248"/>
    </source>
</evidence>
<evidence type="ECO:0000259" key="5">
    <source>
        <dbReference type="PROSITE" id="PS51898"/>
    </source>
</evidence>